<keyword evidence="5" id="KW-0630">Potassium</keyword>
<dbReference type="InterPro" id="IPR003445">
    <property type="entry name" value="Cat_transpt"/>
</dbReference>
<dbReference type="GO" id="GO:0140107">
    <property type="term" value="F:high-affinity potassium ion transmembrane transporter activity"/>
    <property type="evidence" value="ECO:0007669"/>
    <property type="project" value="TreeGrafter"/>
</dbReference>
<dbReference type="Pfam" id="PF06911">
    <property type="entry name" value="Senescence"/>
    <property type="match status" value="1"/>
</dbReference>
<evidence type="ECO:0000313" key="12">
    <source>
        <dbReference type="EMBL" id="TKA70006.1"/>
    </source>
</evidence>
<keyword evidence="4 10" id="KW-0812">Transmembrane</keyword>
<feature type="transmembrane region" description="Helical" evidence="10">
    <location>
        <begin position="469"/>
        <end position="490"/>
    </location>
</feature>
<feature type="compositionally biased region" description="Basic and acidic residues" evidence="9">
    <location>
        <begin position="1281"/>
        <end position="1302"/>
    </location>
</feature>
<keyword evidence="13" id="KW-1185">Reference proteome</keyword>
<feature type="transmembrane region" description="Helical" evidence="10">
    <location>
        <begin position="272"/>
        <end position="297"/>
    </location>
</feature>
<evidence type="ECO:0000256" key="7">
    <source>
        <dbReference type="ARBA" id="ARBA00023065"/>
    </source>
</evidence>
<feature type="transmembrane region" description="Helical" evidence="10">
    <location>
        <begin position="20"/>
        <end position="41"/>
    </location>
</feature>
<dbReference type="Proteomes" id="UP000308768">
    <property type="component" value="Unassembled WGS sequence"/>
</dbReference>
<accession>A0A4U0X3Y2</accession>
<reference evidence="12 13" key="1">
    <citation type="submission" date="2017-03" db="EMBL/GenBank/DDBJ databases">
        <title>Genomes of endolithic fungi from Antarctica.</title>
        <authorList>
            <person name="Coleine C."/>
            <person name="Masonjones S."/>
            <person name="Stajich J.E."/>
        </authorList>
    </citation>
    <scope>NUCLEOTIDE SEQUENCE [LARGE SCALE GENOMIC DNA]</scope>
    <source>
        <strain evidence="12 13">CCFEE 5187</strain>
    </source>
</reference>
<dbReference type="GO" id="GO:0005886">
    <property type="term" value="C:plasma membrane"/>
    <property type="evidence" value="ECO:0007669"/>
    <property type="project" value="TreeGrafter"/>
</dbReference>
<dbReference type="InterPro" id="IPR009686">
    <property type="entry name" value="Senescence/spartin_C"/>
</dbReference>
<evidence type="ECO:0000256" key="10">
    <source>
        <dbReference type="SAM" id="Phobius"/>
    </source>
</evidence>
<dbReference type="GO" id="GO:1990573">
    <property type="term" value="P:potassium ion import across plasma membrane"/>
    <property type="evidence" value="ECO:0007669"/>
    <property type="project" value="TreeGrafter"/>
</dbReference>
<evidence type="ECO:0000313" key="13">
    <source>
        <dbReference type="Proteomes" id="UP000308768"/>
    </source>
</evidence>
<dbReference type="InterPro" id="IPR004773">
    <property type="entry name" value="K/Na_transp_Trk1/HKT1"/>
</dbReference>
<feature type="transmembrane region" description="Helical" evidence="10">
    <location>
        <begin position="556"/>
        <end position="574"/>
    </location>
</feature>
<organism evidence="12 13">
    <name type="scientific">Cryomyces minteri</name>
    <dbReference type="NCBI Taxonomy" id="331657"/>
    <lineage>
        <taxon>Eukaryota</taxon>
        <taxon>Fungi</taxon>
        <taxon>Dikarya</taxon>
        <taxon>Ascomycota</taxon>
        <taxon>Pezizomycotina</taxon>
        <taxon>Dothideomycetes</taxon>
        <taxon>Dothideomycetes incertae sedis</taxon>
        <taxon>Cryomyces</taxon>
    </lineage>
</organism>
<keyword evidence="7" id="KW-0406">Ion transport</keyword>
<feature type="compositionally biased region" description="Gly residues" evidence="9">
    <location>
        <begin position="1123"/>
        <end position="1132"/>
    </location>
</feature>
<evidence type="ECO:0000256" key="2">
    <source>
        <dbReference type="ARBA" id="ARBA00022448"/>
    </source>
</evidence>
<dbReference type="PANTHER" id="PTHR31064:SF37">
    <property type="entry name" value="TRANSPORTER, PUTATIVE (EUROFUNG)-RELATED"/>
    <property type="match status" value="1"/>
</dbReference>
<feature type="domain" description="Senescence" evidence="11">
    <location>
        <begin position="895"/>
        <end position="1081"/>
    </location>
</feature>
<dbReference type="STRING" id="331657.A0A4U0X3Y2"/>
<keyword evidence="6 10" id="KW-1133">Transmembrane helix</keyword>
<dbReference type="Pfam" id="PF02386">
    <property type="entry name" value="TrkH"/>
    <property type="match status" value="1"/>
</dbReference>
<comment type="subcellular location">
    <subcellularLocation>
        <location evidence="1">Membrane</location>
        <topology evidence="1">Multi-pass membrane protein</topology>
    </subcellularLocation>
</comment>
<evidence type="ECO:0000256" key="4">
    <source>
        <dbReference type="ARBA" id="ARBA00022692"/>
    </source>
</evidence>
<dbReference type="EMBL" id="NAJN01000680">
    <property type="protein sequence ID" value="TKA70006.1"/>
    <property type="molecule type" value="Genomic_DNA"/>
</dbReference>
<evidence type="ECO:0000256" key="5">
    <source>
        <dbReference type="ARBA" id="ARBA00022958"/>
    </source>
</evidence>
<dbReference type="GO" id="GO:0030007">
    <property type="term" value="P:intracellular potassium ion homeostasis"/>
    <property type="evidence" value="ECO:0007669"/>
    <property type="project" value="TreeGrafter"/>
</dbReference>
<evidence type="ECO:0000259" key="11">
    <source>
        <dbReference type="Pfam" id="PF06911"/>
    </source>
</evidence>
<evidence type="ECO:0000256" key="6">
    <source>
        <dbReference type="ARBA" id="ARBA00022989"/>
    </source>
</evidence>
<keyword evidence="8 10" id="KW-0472">Membrane</keyword>
<feature type="compositionally biased region" description="Low complexity" evidence="9">
    <location>
        <begin position="1252"/>
        <end position="1262"/>
    </location>
</feature>
<gene>
    <name evidence="12" type="ORF">B0A49_03637</name>
</gene>
<feature type="transmembrane region" description="Helical" evidence="10">
    <location>
        <begin position="343"/>
        <end position="371"/>
    </location>
</feature>
<comment type="caution">
    <text evidence="12">The sequence shown here is derived from an EMBL/GenBank/DDBJ whole genome shotgun (WGS) entry which is preliminary data.</text>
</comment>
<dbReference type="InterPro" id="IPR051143">
    <property type="entry name" value="TrkH_K-transport"/>
</dbReference>
<sequence length="1353" mass="145193">MTLAGLNTVNLSTLNTFQQFLLFLLILLGSAIFVSAFVVHVRRRAFENKFKIIIEEHQEKLRRMRSGSQGKFSMSLAQENSQVAAEAKETARECTPSKVQGPYRQTGVAEARDHVLEALNTARDLTPPERRGGPEMNRLPGTPLHENERAIEDDDTGVVAVSQRSGSRDDHVKFHAGAAFQPSLSRYGIHHRHSRSSFLSMTGVGARSAVGLQPLTSISFAESTAGSSHPTGKSTHKYFDSDGVISRNSQFSNLSEAERERLGGVEYRAIELLSWLVPSYYVAWQLFGCIGLGAYVANNRPEVARMNGLSPFWVGAFNAVSAFNNSGMSLLDANMIAFQTSYYMLITMSLLILAGNTCYPIFLRLIVWTFLKLTPNTAAWKEQRITLRFLLDHPRRCYTNLFPSQHTWWLLTAVITLNGVDWAAFEILNIGNSALQPLPTHIKVIDGLFQAFAVRSGGFYVVAIPTLKIALQVLYVIMMYISVYPVVITMRNSNVYEERSLGIYADDPGAGDSTADASASRAFFGGLKRHLTGVAQGNSKSVFVQQRLRAQLAHDAWWIVLAVFIIMIIEGGQYERDPATFSVFNFIFEIVSGYGCVGISVGLPDQAYSFCGSWHVLSKLVLCAVMLRGRHRGLPVAIDRAVLLPGEKSNAAEEEDAWLRMERTMISGINAYHIQHGEETSLTPSGPQTLSLIMVPTSNPFSDLSTTIPQNEIPEEDFYLHLNLPPELDLPLPATTQIYHQPPRSYLIPRWDLGPESGAFTRIEFPPVGHGANNVTQEDIDTFETILAQCTSFMERAAAPAPGKGAQPYNPADYAPGGPHAGKGNHGQIVLVDEDNGSIVGQLSEGANVVEDSKLMHGTKNPVEIQISQDGSRIDVRPVSEDYLRLAKHPAYKDSSLVQNAATASRLIVTGSNAIGNILISGADSFAQKTKPNPKPMEFSPSTHDRVRKINHLTQGAAGMSAKTVGQATKYAQNIGASLARRGERKQKGVDKDGRPVEGYRPGFMNKSMIAFSTIADGIAYSSKNLLTTGGAAATTVVGHRYGPEAGQVAAELAGGVKNVGLVYIDVTGVSRRAVIKSVAKGMVVGRVKGGGQLVVGGGDGGVIPDADLQKAGLGPSAVNDNLGGGQGGGPKDPGVIGFGNQAPPAYSSGVGEPLGAQDETLLPHPSAAAEGAGSKLSFCRADPGLISAAAGAAAAAAAAAASQDVKTGIEEAKRGGEEEGMSEVRLEQQRFSPIRGCADAHVPCSPPPSPASAAGQANNARRGSEGDGESQLDAHQPAKAAEDARAVGDKTRIDGNDKDKREDDDDDEDDEGKRSPPGPPSGASRGARWFDAWFGGKAHWLDVGDFRAAPYT</sequence>
<feature type="transmembrane region" description="Helical" evidence="10">
    <location>
        <begin position="309"/>
        <end position="331"/>
    </location>
</feature>
<evidence type="ECO:0000256" key="8">
    <source>
        <dbReference type="ARBA" id="ARBA00023136"/>
    </source>
</evidence>
<feature type="region of interest" description="Disordered" evidence="9">
    <location>
        <begin position="1238"/>
        <end position="1329"/>
    </location>
</feature>
<feature type="region of interest" description="Disordered" evidence="9">
    <location>
        <begin position="1115"/>
        <end position="1161"/>
    </location>
</feature>
<keyword evidence="2" id="KW-0813">Transport</keyword>
<evidence type="ECO:0000256" key="1">
    <source>
        <dbReference type="ARBA" id="ARBA00004141"/>
    </source>
</evidence>
<keyword evidence="3" id="KW-0633">Potassium transport</keyword>
<proteinExistence type="predicted"/>
<name>A0A4U0X3Y2_9PEZI</name>
<dbReference type="OrthoDB" id="9999863at2759"/>
<evidence type="ECO:0000256" key="3">
    <source>
        <dbReference type="ARBA" id="ARBA00022538"/>
    </source>
</evidence>
<dbReference type="NCBIfam" id="TIGR00934">
    <property type="entry name" value="2a38euk"/>
    <property type="match status" value="1"/>
</dbReference>
<dbReference type="PANTHER" id="PTHR31064">
    <property type="entry name" value="POTASSIUM TRANSPORT PROTEIN DDB_G0292412-RELATED"/>
    <property type="match status" value="1"/>
</dbReference>
<evidence type="ECO:0000256" key="9">
    <source>
        <dbReference type="SAM" id="MobiDB-lite"/>
    </source>
</evidence>
<protein>
    <recommendedName>
        <fullName evidence="11">Senescence domain-containing protein</fullName>
    </recommendedName>
</protein>
<feature type="region of interest" description="Disordered" evidence="9">
    <location>
        <begin position="124"/>
        <end position="143"/>
    </location>
</feature>